<dbReference type="RefSeq" id="WP_377725206.1">
    <property type="nucleotide sequence ID" value="NZ_JBHSEW010000005.1"/>
</dbReference>
<comment type="caution">
    <text evidence="1">The sequence shown here is derived from an EMBL/GenBank/DDBJ whole genome shotgun (WGS) entry which is preliminary data.</text>
</comment>
<evidence type="ECO:0000313" key="2">
    <source>
        <dbReference type="Proteomes" id="UP001595967"/>
    </source>
</evidence>
<keyword evidence="2" id="KW-1185">Reference proteome</keyword>
<proteinExistence type="predicted"/>
<dbReference type="Pfam" id="PF09700">
    <property type="entry name" value="Cas_Cmr3"/>
    <property type="match status" value="1"/>
</dbReference>
<dbReference type="Gene3D" id="3.30.70.2940">
    <property type="match status" value="1"/>
</dbReference>
<dbReference type="Gene3D" id="2.60.40.4350">
    <property type="match status" value="1"/>
</dbReference>
<evidence type="ECO:0000313" key="1">
    <source>
        <dbReference type="EMBL" id="MFC4621983.1"/>
    </source>
</evidence>
<gene>
    <name evidence="1" type="ORF">ACFO3A_07090</name>
</gene>
<protein>
    <submittedName>
        <fullName evidence="1">Type III-B CRISPR module-associated Cmr3 family protein</fullName>
    </submittedName>
</protein>
<dbReference type="InterPro" id="IPR019117">
    <property type="entry name" value="CRISPR-assoc_protein_Cmr3"/>
</dbReference>
<dbReference type="Proteomes" id="UP001595967">
    <property type="component" value="Unassembled WGS sequence"/>
</dbReference>
<dbReference type="EMBL" id="JBHSEW010000005">
    <property type="protein sequence ID" value="MFC4621983.1"/>
    <property type="molecule type" value="Genomic_DNA"/>
</dbReference>
<name>A0ABV9GUY4_9BURK</name>
<sequence length="378" mass="39825">MTTPDTTTCFITPLDVLFLRGNQSFGDPGSYGDSIMPPWPSVAAGAIRSRMLADSGIDLAAFGRGEAAHAELGTPSAPGSFVLHAFHVAQRVGGKVEILIAPPADLFITAEANTPSAQRLTPTAPAPGIATSSPLPLLPVLAQNERSKAAGGWWLTHGGWEKYLRGETPVGADMVKTSDLWGMDERVGVGLSEATRSAEDGKLFTNRAVAMQPGVGFAAAISGATLPAHGLLRLGGDGRAANIESTAVAWPEPDYEAIAAQGRCRLVLTSPGLFTQGWLPNGCAGDNRDFRFELHGVKARLVAASVARSEVVSGWDLARWQPKAAQRIAPGGSVYWLDDLQASPDALRKLAACGLWGEPCEDAARRAEGFNRFTLAVY</sequence>
<dbReference type="CDD" id="cd09748">
    <property type="entry name" value="Cmr3_III-B"/>
    <property type="match status" value="1"/>
</dbReference>
<reference evidence="2" key="1">
    <citation type="journal article" date="2019" name="Int. J. Syst. Evol. Microbiol.">
        <title>The Global Catalogue of Microorganisms (GCM) 10K type strain sequencing project: providing services to taxonomists for standard genome sequencing and annotation.</title>
        <authorList>
            <consortium name="The Broad Institute Genomics Platform"/>
            <consortium name="The Broad Institute Genome Sequencing Center for Infectious Disease"/>
            <person name="Wu L."/>
            <person name="Ma J."/>
        </authorList>
    </citation>
    <scope>NUCLEOTIDE SEQUENCE [LARGE SCALE GENOMIC DNA]</scope>
    <source>
        <strain evidence="2">JCM 11650</strain>
    </source>
</reference>
<organism evidence="1 2">
    <name type="scientific">Comamonas nitrativorans</name>
    <dbReference type="NCBI Taxonomy" id="108437"/>
    <lineage>
        <taxon>Bacteria</taxon>
        <taxon>Pseudomonadati</taxon>
        <taxon>Pseudomonadota</taxon>
        <taxon>Betaproteobacteria</taxon>
        <taxon>Burkholderiales</taxon>
        <taxon>Comamonadaceae</taxon>
        <taxon>Comamonas</taxon>
    </lineage>
</organism>
<accession>A0ABV9GUY4</accession>